<dbReference type="EMBL" id="SPRX01000010">
    <property type="protein sequence ID" value="TIC67677.1"/>
    <property type="molecule type" value="Genomic_DNA"/>
</dbReference>
<dbReference type="GO" id="GO:0052689">
    <property type="term" value="F:carboxylic ester hydrolase activity"/>
    <property type="evidence" value="ECO:0007669"/>
    <property type="project" value="UniProtKB-KW"/>
</dbReference>
<reference evidence="12 13" key="1">
    <citation type="submission" date="2019-03" db="EMBL/GenBank/DDBJ databases">
        <title>Sequencing 25 genomes of Wallemia mellicola.</title>
        <authorList>
            <person name="Gostincar C."/>
        </authorList>
    </citation>
    <scope>NUCLEOTIDE SEQUENCE [LARGE SCALE GENOMIC DNA]</scope>
    <source>
        <strain evidence="12 13">EXF-757</strain>
    </source>
</reference>
<dbReference type="Pfam" id="PF02230">
    <property type="entry name" value="Abhydrolase_2"/>
    <property type="match status" value="1"/>
</dbReference>
<evidence type="ECO:0000259" key="11">
    <source>
        <dbReference type="Pfam" id="PF02230"/>
    </source>
</evidence>
<dbReference type="GO" id="GO:0006631">
    <property type="term" value="P:fatty acid metabolic process"/>
    <property type="evidence" value="ECO:0007669"/>
    <property type="project" value="UniProtKB-KW"/>
</dbReference>
<dbReference type="PANTHER" id="PTHR10655">
    <property type="entry name" value="LYSOPHOSPHOLIPASE-RELATED"/>
    <property type="match status" value="1"/>
</dbReference>
<proteinExistence type="inferred from homology"/>
<dbReference type="Gene3D" id="1.10.8.10">
    <property type="entry name" value="DNA helicase RuvA subunit, C-terminal domain"/>
    <property type="match status" value="1"/>
</dbReference>
<dbReference type="Pfam" id="PF14555">
    <property type="entry name" value="UBA_4"/>
    <property type="match status" value="1"/>
</dbReference>
<dbReference type="PANTHER" id="PTHR10655:SF17">
    <property type="entry name" value="LYSOPHOSPHOLIPASE-LIKE PROTEIN 1"/>
    <property type="match status" value="1"/>
</dbReference>
<dbReference type="EC" id="3.1.2.22" evidence="2"/>
<dbReference type="Proteomes" id="UP000310708">
    <property type="component" value="Unassembled WGS sequence"/>
</dbReference>
<evidence type="ECO:0000256" key="9">
    <source>
        <dbReference type="ARBA" id="ARBA00047337"/>
    </source>
</evidence>
<comment type="similarity">
    <text evidence="1">Belongs to the AB hydrolase superfamily. AB hydrolase 2 family.</text>
</comment>
<evidence type="ECO:0000256" key="3">
    <source>
        <dbReference type="ARBA" id="ARBA00014923"/>
    </source>
</evidence>
<keyword evidence="4" id="KW-0719">Serine esterase</keyword>
<comment type="catalytic activity">
    <reaction evidence="9">
        <text>S-hexadecanoyl-L-cysteinyl-[protein] + H2O = L-cysteinyl-[protein] + hexadecanoate + H(+)</text>
        <dbReference type="Rhea" id="RHEA:19233"/>
        <dbReference type="Rhea" id="RHEA-COMP:10131"/>
        <dbReference type="Rhea" id="RHEA-COMP:11032"/>
        <dbReference type="ChEBI" id="CHEBI:7896"/>
        <dbReference type="ChEBI" id="CHEBI:15377"/>
        <dbReference type="ChEBI" id="CHEBI:15378"/>
        <dbReference type="ChEBI" id="CHEBI:29950"/>
        <dbReference type="ChEBI" id="CHEBI:74151"/>
        <dbReference type="EC" id="3.1.2.22"/>
    </reaction>
</comment>
<dbReference type="InterPro" id="IPR050565">
    <property type="entry name" value="LYPA1-2/EST-like"/>
</dbReference>
<dbReference type="Gene3D" id="3.40.50.1820">
    <property type="entry name" value="alpha/beta hydrolase"/>
    <property type="match status" value="1"/>
</dbReference>
<feature type="domain" description="Phospholipase/carboxylesterase/thioesterase" evidence="11">
    <location>
        <begin position="383"/>
        <end position="587"/>
    </location>
</feature>
<evidence type="ECO:0000256" key="1">
    <source>
        <dbReference type="ARBA" id="ARBA00006499"/>
    </source>
</evidence>
<dbReference type="GO" id="GO:0008474">
    <property type="term" value="F:palmitoyl-(protein) hydrolase activity"/>
    <property type="evidence" value="ECO:0007669"/>
    <property type="project" value="UniProtKB-EC"/>
</dbReference>
<accession>A0A4T0TRB0</accession>
<comment type="caution">
    <text evidence="12">The sequence shown here is derived from an EMBL/GenBank/DDBJ whole genome shotgun (WGS) entry which is preliminary data.</text>
</comment>
<evidence type="ECO:0000256" key="7">
    <source>
        <dbReference type="ARBA" id="ARBA00029392"/>
    </source>
</evidence>
<name>A0A4T0TRB0_9BASI</name>
<evidence type="ECO:0000256" key="4">
    <source>
        <dbReference type="ARBA" id="ARBA00022487"/>
    </source>
</evidence>
<keyword evidence="6" id="KW-0276">Fatty acid metabolism</keyword>
<feature type="region of interest" description="Disordered" evidence="10">
    <location>
        <begin position="322"/>
        <end position="363"/>
    </location>
</feature>
<dbReference type="Gene3D" id="3.40.30.10">
    <property type="entry name" value="Glutaredoxin"/>
    <property type="match status" value="1"/>
</dbReference>
<gene>
    <name evidence="12" type="ORF">E3Q01_01163</name>
</gene>
<evidence type="ECO:0000256" key="10">
    <source>
        <dbReference type="SAM" id="MobiDB-lite"/>
    </source>
</evidence>
<evidence type="ECO:0000256" key="5">
    <source>
        <dbReference type="ARBA" id="ARBA00022801"/>
    </source>
</evidence>
<evidence type="ECO:0000256" key="8">
    <source>
        <dbReference type="ARBA" id="ARBA00031195"/>
    </source>
</evidence>
<dbReference type="InterPro" id="IPR029058">
    <property type="entry name" value="AB_hydrolase_fold"/>
</dbReference>
<dbReference type="GO" id="GO:0005737">
    <property type="term" value="C:cytoplasm"/>
    <property type="evidence" value="ECO:0007669"/>
    <property type="project" value="TreeGrafter"/>
</dbReference>
<evidence type="ECO:0000313" key="13">
    <source>
        <dbReference type="Proteomes" id="UP000310708"/>
    </source>
</evidence>
<dbReference type="InterPro" id="IPR003140">
    <property type="entry name" value="PLipase/COase/thioEstase"/>
</dbReference>
<keyword evidence="6" id="KW-0443">Lipid metabolism</keyword>
<sequence>MLDEKVDRLQTILEIDDSALASTLLDDSGWDIELAVENYFNSQASSTENTENSNTSATPYRLPISPSIAHVGLGSGRSAQAGSFIWTIWRGILWLAIKILRLPLWLYSFLFNQSVSFTPPEPVPQEEAHSLLLSSIDEAVNSREPSSSSTAVARTTQRQNTHVIPSLYLGTHSNALRDVKNNAQFGIIAFIDSSTTSDDFKYHTLAEEKFNKLVNEHDCLVWVGDISTNRDAYDVAISKGIRIFPRVEVHSMQALPTSRNALVSVPTMSHLGSISGKDSLGEDFRNLLSSRYLNRVSPYLRRLRNEKYERQRATYIKEAADRAENERMQRDAENVLKKREESARSAKAAEDIAQQREKERNEKANNEVILREYRNWLKSTIPGDSGYGWKPVAEFLSQSLPHVKFILPHAPSQPVTLNGGMSMPSWFDLTSLTLEGTDDEDGLLKSSSELNKLITAEVDNGIPSDRIVIGGFSQGSALSYLIGLSSERKLAGTVALSGWLPMRNKIKSMLGPHHQLLPIFQAHGSDDPVVNPKYAELTNEYIKSLGFKTVDSDKPTNGGISFNKYDGIGHGACQEELADLEIWLKKVIP</sequence>
<comment type="function">
    <text evidence="7">Hydrolyzes fatty acids from S-acylated cysteine residues in proteins with a strong preference for palmitoylated G-alpha proteins over other acyl substrates. Mediates the deacylation of G-alpha proteins such as GPA1 in vivo, but has weak or no activity toward palmitoylated Ras proteins. Has weak lysophospholipase activity in vitro; however such activity may not exist in vivo.</text>
</comment>
<dbReference type="AlphaFoldDB" id="A0A4T0TRB0"/>
<evidence type="ECO:0000313" key="12">
    <source>
        <dbReference type="EMBL" id="TIC67677.1"/>
    </source>
</evidence>
<keyword evidence="5" id="KW-0378">Hydrolase</keyword>
<evidence type="ECO:0000256" key="6">
    <source>
        <dbReference type="ARBA" id="ARBA00022832"/>
    </source>
</evidence>
<organism evidence="12 13">
    <name type="scientific">Wallemia mellicola</name>
    <dbReference type="NCBI Taxonomy" id="1708541"/>
    <lineage>
        <taxon>Eukaryota</taxon>
        <taxon>Fungi</taxon>
        <taxon>Dikarya</taxon>
        <taxon>Basidiomycota</taxon>
        <taxon>Wallemiomycotina</taxon>
        <taxon>Wallemiomycetes</taxon>
        <taxon>Wallemiales</taxon>
        <taxon>Wallemiaceae</taxon>
        <taxon>Wallemia</taxon>
    </lineage>
</organism>
<dbReference type="SUPFAM" id="SSF53474">
    <property type="entry name" value="alpha/beta-Hydrolases"/>
    <property type="match status" value="1"/>
</dbReference>
<evidence type="ECO:0000256" key="2">
    <source>
        <dbReference type="ARBA" id="ARBA00012423"/>
    </source>
</evidence>
<protein>
    <recommendedName>
        <fullName evidence="3">Acyl-protein thioesterase 1</fullName>
        <ecNumber evidence="2">3.1.2.22</ecNumber>
    </recommendedName>
    <alternativeName>
        <fullName evidence="8">Palmitoyl-protein hydrolase</fullName>
    </alternativeName>
</protein>